<proteinExistence type="predicted"/>
<dbReference type="AlphaFoldDB" id="A0A379CJY3"/>
<dbReference type="Proteomes" id="UP000255101">
    <property type="component" value="Unassembled WGS sequence"/>
</dbReference>
<dbReference type="EMBL" id="UGTB01000004">
    <property type="protein sequence ID" value="SUB62095.1"/>
    <property type="molecule type" value="Genomic_DNA"/>
</dbReference>
<dbReference type="RefSeq" id="WP_019595724.1">
    <property type="nucleotide sequence ID" value="NZ_FOVA01000025.1"/>
</dbReference>
<protein>
    <submittedName>
        <fullName evidence="1">Uncharacterized protein</fullName>
    </submittedName>
</protein>
<reference evidence="1 2" key="1">
    <citation type="submission" date="2018-06" db="EMBL/GenBank/DDBJ databases">
        <authorList>
            <consortium name="Pathogen Informatics"/>
            <person name="Doyle S."/>
        </authorList>
    </citation>
    <scope>NUCLEOTIDE SEQUENCE [LARGE SCALE GENOMIC DNA]</scope>
    <source>
        <strain evidence="1 2">NCTC11460</strain>
    </source>
</reference>
<gene>
    <name evidence="1" type="ORF">NCTC11460_02103</name>
</gene>
<sequence>MAKGKSYVVYEEDEILYRINEDKKIEFCEVNILGSCELSGETHDGESINLIEDLKDEIDLSNEDLIDYIRGSGLFTMVKSLF</sequence>
<evidence type="ECO:0000313" key="2">
    <source>
        <dbReference type="Proteomes" id="UP000255101"/>
    </source>
</evidence>
<organism evidence="1 2">
    <name type="scientific">Peptostreptococcus anaerobius</name>
    <dbReference type="NCBI Taxonomy" id="1261"/>
    <lineage>
        <taxon>Bacteria</taxon>
        <taxon>Bacillati</taxon>
        <taxon>Bacillota</taxon>
        <taxon>Clostridia</taxon>
        <taxon>Peptostreptococcales</taxon>
        <taxon>Peptostreptococcaceae</taxon>
        <taxon>Peptostreptococcus</taxon>
    </lineage>
</organism>
<accession>A0A379CJY3</accession>
<name>A0A379CJY3_9FIRM</name>
<evidence type="ECO:0000313" key="1">
    <source>
        <dbReference type="EMBL" id="SUB62095.1"/>
    </source>
</evidence>